<accession>A0A482GI92</accession>
<name>A0A482GI92_BPGOS</name>
<reference evidence="1 2" key="1">
    <citation type="submission" date="2018-12" db="EMBL/GenBank/DDBJ databases">
        <title>Still something new to discover - new insights into E. coli phage diversity and taxonomy.</title>
        <authorList>
            <person name="Korf I.H.E."/>
            <person name="Adriaennsens E."/>
            <person name="Dreiseikelmann B."/>
            <person name="Kropinski A."/>
            <person name="Nimtz M."/>
            <person name="Meier-Kolthoff J.P."/>
            <person name="Rohde M."/>
            <person name="van Raaij M."/>
            <person name="Wittmann J."/>
        </authorList>
    </citation>
    <scope>NUCLEOTIDE SEQUENCE [LARGE SCALE GENOMIC DNA]</scope>
</reference>
<keyword evidence="2" id="KW-1185">Reference proteome</keyword>
<gene>
    <name evidence="1" type="ORF">Goslar_00059</name>
</gene>
<dbReference type="InterPro" id="IPR057919">
    <property type="entry name" value="PhiKZ_Gp91"/>
</dbReference>
<dbReference type="Proteomes" id="UP000294673">
    <property type="component" value="Segment"/>
</dbReference>
<protein>
    <submittedName>
        <fullName evidence="1">Uncharacterized protein</fullName>
    </submittedName>
</protein>
<dbReference type="Pfam" id="PF25618">
    <property type="entry name" value="PhiKZ_gp91"/>
    <property type="match status" value="1"/>
</dbReference>
<sequence length="176" mass="20460">MSALRDVPLTLYGTGFFGFPVNGVKRQENYDRDVVSLYQRLVDGTPLDDWKYERQVLSTLYRLMYPITDWVEMNSHNPNLNFTSLEFIRDTLRFIHTGRRDTNVQIAGQLIDNWSDRQSLSSHQRLESSGKLMSYITLSDEEMVRTWLHWDNGIQDIICTLNAVFGQPMAPGFKGF</sequence>
<dbReference type="EMBL" id="MK327938">
    <property type="protein sequence ID" value="QBO63852.1"/>
    <property type="molecule type" value="Genomic_DNA"/>
</dbReference>
<organism evidence="1 2">
    <name type="scientific">Escherichia phage vB_EcoM_Goslar</name>
    <dbReference type="NCBI Taxonomy" id="2502409"/>
    <lineage>
        <taxon>Viruses</taxon>
        <taxon>Duplodnaviria</taxon>
        <taxon>Heunggongvirae</taxon>
        <taxon>Uroviricota</taxon>
        <taxon>Caudoviricetes</taxon>
        <taxon>Chimalliviridae</taxon>
        <taxon>Goslarvirus</taxon>
        <taxon>Goslarvirus goslar</taxon>
    </lineage>
</organism>
<proteinExistence type="predicted"/>
<evidence type="ECO:0000313" key="2">
    <source>
        <dbReference type="Proteomes" id="UP000294673"/>
    </source>
</evidence>
<evidence type="ECO:0000313" key="1">
    <source>
        <dbReference type="EMBL" id="QBO63852.1"/>
    </source>
</evidence>
<organismHost>
    <name type="scientific">Escherichia coli</name>
    <dbReference type="NCBI Taxonomy" id="562"/>
</organismHost>